<evidence type="ECO:0000256" key="2">
    <source>
        <dbReference type="ARBA" id="ARBA00007165"/>
    </source>
</evidence>
<protein>
    <recommendedName>
        <fullName evidence="6">SURF1-like protein</fullName>
    </recommendedName>
</protein>
<evidence type="ECO:0000256" key="1">
    <source>
        <dbReference type="ARBA" id="ARBA00004370"/>
    </source>
</evidence>
<keyword evidence="5 6" id="KW-0472">Membrane</keyword>
<organism evidence="7 8">
    <name type="scientific">Alloalcanivorax marinus</name>
    <dbReference type="NCBI Taxonomy" id="1177169"/>
    <lineage>
        <taxon>Bacteria</taxon>
        <taxon>Pseudomonadati</taxon>
        <taxon>Pseudomonadota</taxon>
        <taxon>Gammaproteobacteria</taxon>
        <taxon>Oceanospirillales</taxon>
        <taxon>Alcanivoracaceae</taxon>
        <taxon>Alloalcanivorax</taxon>
    </lineage>
</organism>
<dbReference type="EMBL" id="JAJGNA010000001">
    <property type="protein sequence ID" value="MCC4307151.1"/>
    <property type="molecule type" value="Genomic_DNA"/>
</dbReference>
<dbReference type="InterPro" id="IPR002994">
    <property type="entry name" value="Surf1/Shy1"/>
</dbReference>
<name>A0A9Q3UJF2_9GAMM</name>
<comment type="subcellular location">
    <subcellularLocation>
        <location evidence="6">Cell membrane</location>
        <topology evidence="6">Multi-pass membrane protein</topology>
    </subcellularLocation>
    <subcellularLocation>
        <location evidence="1">Membrane</location>
    </subcellularLocation>
</comment>
<reference evidence="7" key="1">
    <citation type="submission" date="2021-10" db="EMBL/GenBank/DDBJ databases">
        <title>The diversity and Nitrogen Metabolism of Culturable Nitrate-Utilizing Bacteria Within the Oxygen Minimum Zone of the Changjiang (Yangtze River)Estuary.</title>
        <authorList>
            <person name="Zhang D."/>
            <person name="Zheng J."/>
            <person name="Liu S."/>
            <person name="He W."/>
        </authorList>
    </citation>
    <scope>NUCLEOTIDE SEQUENCE</scope>
    <source>
        <strain evidence="7">FXH-223</strain>
    </source>
</reference>
<evidence type="ECO:0000256" key="3">
    <source>
        <dbReference type="ARBA" id="ARBA00022692"/>
    </source>
</evidence>
<dbReference type="RefSeq" id="WP_228232316.1">
    <property type="nucleotide sequence ID" value="NZ_ARXL01000024.1"/>
</dbReference>
<proteinExistence type="inferred from homology"/>
<accession>A0A9Q3UJF2</accession>
<comment type="caution">
    <text evidence="6">Lacks conserved residue(s) required for the propagation of feature annotation.</text>
</comment>
<dbReference type="PANTHER" id="PTHR23427:SF2">
    <property type="entry name" value="SURFEIT LOCUS PROTEIN 1"/>
    <property type="match status" value="1"/>
</dbReference>
<comment type="caution">
    <text evidence="7">The sequence shown here is derived from an EMBL/GenBank/DDBJ whole genome shotgun (WGS) entry which is preliminary data.</text>
</comment>
<dbReference type="AlphaFoldDB" id="A0A9Q3UJF2"/>
<feature type="transmembrane region" description="Helical" evidence="6">
    <location>
        <begin position="217"/>
        <end position="238"/>
    </location>
</feature>
<evidence type="ECO:0000313" key="7">
    <source>
        <dbReference type="EMBL" id="MCC4307151.1"/>
    </source>
</evidence>
<dbReference type="Pfam" id="PF02104">
    <property type="entry name" value="SURF1"/>
    <property type="match status" value="1"/>
</dbReference>
<evidence type="ECO:0000256" key="4">
    <source>
        <dbReference type="ARBA" id="ARBA00022989"/>
    </source>
</evidence>
<keyword evidence="4 6" id="KW-1133">Transmembrane helix</keyword>
<dbReference type="PROSITE" id="PS50895">
    <property type="entry name" value="SURF1"/>
    <property type="match status" value="1"/>
</dbReference>
<evidence type="ECO:0000256" key="5">
    <source>
        <dbReference type="ARBA" id="ARBA00023136"/>
    </source>
</evidence>
<comment type="similarity">
    <text evidence="2 6">Belongs to the SURF1 family.</text>
</comment>
<dbReference type="InterPro" id="IPR045214">
    <property type="entry name" value="Surf1/Surf4"/>
</dbReference>
<keyword evidence="3 6" id="KW-0812">Transmembrane</keyword>
<dbReference type="GO" id="GO:0005886">
    <property type="term" value="C:plasma membrane"/>
    <property type="evidence" value="ECO:0007669"/>
    <property type="project" value="UniProtKB-SubCell"/>
</dbReference>
<gene>
    <name evidence="7" type="ORF">LL252_01090</name>
</gene>
<evidence type="ECO:0000313" key="8">
    <source>
        <dbReference type="Proteomes" id="UP001108027"/>
    </source>
</evidence>
<keyword evidence="6" id="KW-1003">Cell membrane</keyword>
<keyword evidence="8" id="KW-1185">Reference proteome</keyword>
<dbReference type="CDD" id="cd06662">
    <property type="entry name" value="SURF1"/>
    <property type="match status" value="1"/>
</dbReference>
<dbReference type="Proteomes" id="UP001108027">
    <property type="component" value="Unassembled WGS sequence"/>
</dbReference>
<dbReference type="PANTHER" id="PTHR23427">
    <property type="entry name" value="SURFEIT LOCUS PROTEIN"/>
    <property type="match status" value="1"/>
</dbReference>
<sequence>MSRSAAAPVSARRQIARLLWGLLALGAFLGFLALGHWQVERRAWKLDLIQRVDERVHADPLSAPRPADWASLNEDRDEYRPVRLQGHYLHDRDTLVQATTRLGGGYWVMTPLARDDGSVVLINRGFVAGRDADYARPEGPVSVAGLLRLSQPGGGFLRDNDPQADRWYSRDLDAIAAARGLETVAPYFVDVTGDPEAAPAAGPVPGLTVVGFHNNHLVYAVTWYMLALMVAAGALFVARHEFRPAPRGDKHHDRTGTH</sequence>
<evidence type="ECO:0000256" key="6">
    <source>
        <dbReference type="RuleBase" id="RU363076"/>
    </source>
</evidence>